<feature type="compositionally biased region" description="Low complexity" evidence="1">
    <location>
        <begin position="120"/>
        <end position="144"/>
    </location>
</feature>
<reference evidence="3" key="1">
    <citation type="submission" date="2023-11" db="UniProtKB">
        <authorList>
            <consortium name="WormBaseParasite"/>
        </authorList>
    </citation>
    <scope>IDENTIFICATION</scope>
</reference>
<evidence type="ECO:0000313" key="2">
    <source>
        <dbReference type="Proteomes" id="UP000050790"/>
    </source>
</evidence>
<organism evidence="2 3">
    <name type="scientific">Schistosoma margrebowiei</name>
    <dbReference type="NCBI Taxonomy" id="48269"/>
    <lineage>
        <taxon>Eukaryota</taxon>
        <taxon>Metazoa</taxon>
        <taxon>Spiralia</taxon>
        <taxon>Lophotrochozoa</taxon>
        <taxon>Platyhelminthes</taxon>
        <taxon>Trematoda</taxon>
        <taxon>Digenea</taxon>
        <taxon>Strigeidida</taxon>
        <taxon>Schistosomatoidea</taxon>
        <taxon>Schistosomatidae</taxon>
        <taxon>Schistosoma</taxon>
    </lineage>
</organism>
<name>A0AA85AM21_9TREM</name>
<dbReference type="Proteomes" id="UP000050790">
    <property type="component" value="Unassembled WGS sequence"/>
</dbReference>
<accession>A0AA85AM21</accession>
<sequence length="225" mass="25416">MNTITSTVNTTSVNTIRISDQNQSNMINNSKSSVFINYSSINICSIPFIHSDSIGNTTTIHTGQSNLICIALRKQLFGGIDEPFYSTPIPKLLFKDIHENLENISPNPLNLAPSSSLSLSSSSSSSSKSHNIPLSYDNPNNNNNSRHLWDENSLDIPLSPVLHQLQYNIQSSIDTNYHHHHSYTYLSKNHHNLFPSKFIVPTIQQSTLHNQSCHRRLHPRRNLFQ</sequence>
<dbReference type="WBParaSite" id="SMRG1_93250.1">
    <property type="protein sequence ID" value="SMRG1_93250.1"/>
    <property type="gene ID" value="SMRG1_93250"/>
</dbReference>
<feature type="region of interest" description="Disordered" evidence="1">
    <location>
        <begin position="120"/>
        <end position="148"/>
    </location>
</feature>
<protein>
    <submittedName>
        <fullName evidence="3">Uncharacterized protein</fullName>
    </submittedName>
</protein>
<dbReference type="AlphaFoldDB" id="A0AA85AM21"/>
<proteinExistence type="predicted"/>
<evidence type="ECO:0000256" key="1">
    <source>
        <dbReference type="SAM" id="MobiDB-lite"/>
    </source>
</evidence>
<evidence type="ECO:0000313" key="3">
    <source>
        <dbReference type="WBParaSite" id="SMRG1_93250.1"/>
    </source>
</evidence>